<evidence type="ECO:0000259" key="2">
    <source>
        <dbReference type="Pfam" id="PF00149"/>
    </source>
</evidence>
<evidence type="ECO:0008006" key="6">
    <source>
        <dbReference type="Google" id="ProtNLM"/>
    </source>
</evidence>
<dbReference type="PANTHER" id="PTHR32114:SF2">
    <property type="entry name" value="ABC TRANSPORTER ABCH.3"/>
    <property type="match status" value="1"/>
</dbReference>
<organism evidence="4 5">
    <name type="scientific">Galdieria yellowstonensis</name>
    <dbReference type="NCBI Taxonomy" id="3028027"/>
    <lineage>
        <taxon>Eukaryota</taxon>
        <taxon>Rhodophyta</taxon>
        <taxon>Bangiophyceae</taxon>
        <taxon>Galdieriales</taxon>
        <taxon>Galdieriaceae</taxon>
        <taxon>Galdieria</taxon>
    </lineage>
</organism>
<dbReference type="InterPro" id="IPR003395">
    <property type="entry name" value="RecF/RecN/SMC_N"/>
</dbReference>
<dbReference type="EMBL" id="JANCYU010000040">
    <property type="protein sequence ID" value="KAK4526459.1"/>
    <property type="molecule type" value="Genomic_DNA"/>
</dbReference>
<dbReference type="SUPFAM" id="SSF56300">
    <property type="entry name" value="Metallo-dependent phosphatases"/>
    <property type="match status" value="1"/>
</dbReference>
<gene>
    <name evidence="4" type="ORF">GAYE_SCF24G4375</name>
</gene>
<feature type="coiled-coil region" evidence="1">
    <location>
        <begin position="1041"/>
        <end position="1132"/>
    </location>
</feature>
<dbReference type="InterPro" id="IPR004843">
    <property type="entry name" value="Calcineurin-like_PHP"/>
</dbReference>
<dbReference type="Gene3D" id="3.40.50.300">
    <property type="entry name" value="P-loop containing nucleotide triphosphate hydrolases"/>
    <property type="match status" value="2"/>
</dbReference>
<dbReference type="Pfam" id="PF02463">
    <property type="entry name" value="SMC_N"/>
    <property type="match status" value="1"/>
</dbReference>
<keyword evidence="1" id="KW-0175">Coiled coil</keyword>
<feature type="coiled-coil region" evidence="1">
    <location>
        <begin position="732"/>
        <end position="791"/>
    </location>
</feature>
<evidence type="ECO:0000313" key="5">
    <source>
        <dbReference type="Proteomes" id="UP001300502"/>
    </source>
</evidence>
<dbReference type="Proteomes" id="UP001300502">
    <property type="component" value="Unassembled WGS sequence"/>
</dbReference>
<name>A0AAV9IGL4_9RHOD</name>
<dbReference type="PANTHER" id="PTHR32114">
    <property type="entry name" value="ABC TRANSPORTER ABCH.3"/>
    <property type="match status" value="1"/>
</dbReference>
<sequence length="1316" mass="155385">MPIFRKGCQVAYSLFIISSPLHRPFYNNFCWSKSSASCPTKRSYRIYHRCYATTCNHHLVSSQVPDTGKQPFIQEIVATPEIEKFQRFVIFSDLHLRKDNVETCIQVLKYVHEVAYERNAGVIFLGDFWDKRGSLPVEPLNAVIEQLLQWKQPLIMIPGNHDQVSYDGSVHSLLPIVVSLKQSPFTLLLDQPSIFLRALWIPFIRETSLFTQVVSSIKSSSPWKDDYLQAVFCHTDIQGAQLVQNESSPFNSYLEGVAPECFPSNVLVYSGHFHKPQQIPNTNIRYVGSPFQVSAMESGQQKCLLLVDRSQGWSVVETIPIAFGPQHYYFDASHLIESSDSLQLILDRLQPQDKVFLQMHCDTPESQSTPLLKALREKASVFTYRIQPPNKEQVISSSSLVTEEMRDPIRIFQRYAEEYRLDADTVGVGIDVILQAIGDGARDDFSCTSIDLRLDWVELDGFGCFRDPVTYPLSHRGLVLLTGENRDDRTSTSNGSGKTTLLMAALWCLVASSSSSSMDFHYGGAHVIHDQRKQARVTIYGQCRGKSLRVTRCVQKNNKKQATTATQRLGFWVNDEEWTCQELRATQCKLDEWIDARLLSYCVFFGQHTSIYDLFASHDKGWKEHLGRFTPLDIWEECRQVLKKYNMKTCEEEMLVLRSKIENTQHWKKHLELRMEEMQQQQQRWLQQPSSSSSQQEEAEMTQHKVDESIQRLCNQIQDIQHRHIYPIQQYLQRVQTEMAQVQRQMTECQVELKWLVNNIQKQWEECQVQYERWQQQRKEKRKRLERFLSNIAKNDPSVTITTSSLPQVLEQHLQLLQSQWEKWQEEWRLKSYEVTPAARWEKEYYSRWKRWQQRYQYIQMQQNKVCHQKMSIQLQLDEACKENWICDSCLQPVDAKYHKRALEKMRQTLQENLKKEAKIKEICKKVRERMEMAKERYWQRVYDSIAKWKREMSDIQMEKERILRERNEVQQKILQWQQLEQEYHQLESEPSWKNLATSILNRLTEKDKETIDGMNHEKDGEELTTSLIAEILQQRKNSCQQQWNDRMNEFQRLQKEYEEQSRMLEQYNQQVTEWCNEKRKWEARREYLERESVLHANDPWMSLLQKEKEELERCNQQLNKWNEEWKKLEADRKVFQQLEKIFGPRGIPHFVLKTMLFELQQTINYYLSMICDGYIQVELKPFTMLKSKKEQWVETIDKKIFVHNSQGSWTSRIYSQLSGGQRRRVGVALALAFHDIGIRRCGFRCNLLVLDEIFQHLDSEGKRRVAKVLEQLGKESVFVVVHELDEATNHLARAFHDVVTRQEDVSHVTVDRKSG</sequence>
<accession>A0AAV9IGL4</accession>
<dbReference type="InterPro" id="IPR029052">
    <property type="entry name" value="Metallo-depent_PP-like"/>
</dbReference>
<keyword evidence="5" id="KW-1185">Reference proteome</keyword>
<proteinExistence type="predicted"/>
<dbReference type="Gene3D" id="3.60.21.10">
    <property type="match status" value="1"/>
</dbReference>
<feature type="domain" description="RecF/RecN/SMC N-terminal" evidence="3">
    <location>
        <begin position="493"/>
        <end position="1305"/>
    </location>
</feature>
<dbReference type="GO" id="GO:0016787">
    <property type="term" value="F:hydrolase activity"/>
    <property type="evidence" value="ECO:0007669"/>
    <property type="project" value="InterPro"/>
</dbReference>
<feature type="domain" description="Calcineurin-like phosphoesterase" evidence="2">
    <location>
        <begin position="87"/>
        <end position="166"/>
    </location>
</feature>
<feature type="coiled-coil region" evidence="1">
    <location>
        <begin position="946"/>
        <end position="990"/>
    </location>
</feature>
<dbReference type="SUPFAM" id="SSF52540">
    <property type="entry name" value="P-loop containing nucleoside triphosphate hydrolases"/>
    <property type="match status" value="1"/>
</dbReference>
<evidence type="ECO:0000313" key="4">
    <source>
        <dbReference type="EMBL" id="KAK4526459.1"/>
    </source>
</evidence>
<protein>
    <recommendedName>
        <fullName evidence="6">Calcineurin-like phosphoesterase domain-containing protein</fullName>
    </recommendedName>
</protein>
<evidence type="ECO:0000256" key="1">
    <source>
        <dbReference type="SAM" id="Coils"/>
    </source>
</evidence>
<feature type="coiled-coil region" evidence="1">
    <location>
        <begin position="661"/>
        <end position="688"/>
    </location>
</feature>
<dbReference type="CDD" id="cd00267">
    <property type="entry name" value="ABC_ATPase"/>
    <property type="match status" value="1"/>
</dbReference>
<dbReference type="Pfam" id="PF00149">
    <property type="entry name" value="Metallophos"/>
    <property type="match status" value="1"/>
</dbReference>
<reference evidence="4 5" key="1">
    <citation type="submission" date="2022-07" db="EMBL/GenBank/DDBJ databases">
        <title>Genome-wide signatures of adaptation to extreme environments.</title>
        <authorList>
            <person name="Cho C.H."/>
            <person name="Yoon H.S."/>
        </authorList>
    </citation>
    <scope>NUCLEOTIDE SEQUENCE [LARGE SCALE GENOMIC DNA]</scope>
    <source>
        <strain evidence="4 5">108.79 E11</strain>
    </source>
</reference>
<comment type="caution">
    <text evidence="4">The sequence shown here is derived from an EMBL/GenBank/DDBJ whole genome shotgun (WGS) entry which is preliminary data.</text>
</comment>
<dbReference type="InterPro" id="IPR027417">
    <property type="entry name" value="P-loop_NTPase"/>
</dbReference>
<evidence type="ECO:0000259" key="3">
    <source>
        <dbReference type="Pfam" id="PF02463"/>
    </source>
</evidence>